<reference evidence="1 2" key="1">
    <citation type="submission" date="2018-11" db="EMBL/GenBank/DDBJ databases">
        <authorList>
            <consortium name="Pathogen Informatics"/>
        </authorList>
    </citation>
    <scope>NUCLEOTIDE SEQUENCE [LARGE SCALE GENOMIC DNA]</scope>
</reference>
<dbReference type="OrthoDB" id="10656299at2759"/>
<sequence>MLLTLKFDAAIEFYIFPSRRRPEYAFFEQIRRLVQLVPVPSAGQLEYALAKNYSRGSAFNEDIFGEDCLISDEEGQFIYPLVCLSKCRIDTSQHSLNKTY</sequence>
<evidence type="ECO:0000313" key="1">
    <source>
        <dbReference type="EMBL" id="VDK43516.1"/>
    </source>
</evidence>
<proteinExistence type="predicted"/>
<dbReference type="AlphaFoldDB" id="A0A3P6PV82"/>
<dbReference type="EMBL" id="UYRU01009143">
    <property type="protein sequence ID" value="VDK43516.1"/>
    <property type="molecule type" value="Genomic_DNA"/>
</dbReference>
<name>A0A3P6PV82_DIBLA</name>
<organism evidence="1 2">
    <name type="scientific">Dibothriocephalus latus</name>
    <name type="common">Fish tapeworm</name>
    <name type="synonym">Diphyllobothrium latum</name>
    <dbReference type="NCBI Taxonomy" id="60516"/>
    <lineage>
        <taxon>Eukaryota</taxon>
        <taxon>Metazoa</taxon>
        <taxon>Spiralia</taxon>
        <taxon>Lophotrochozoa</taxon>
        <taxon>Platyhelminthes</taxon>
        <taxon>Cestoda</taxon>
        <taxon>Eucestoda</taxon>
        <taxon>Diphyllobothriidea</taxon>
        <taxon>Diphyllobothriidae</taxon>
        <taxon>Dibothriocephalus</taxon>
    </lineage>
</organism>
<accession>A0A3P6PV82</accession>
<evidence type="ECO:0000313" key="2">
    <source>
        <dbReference type="Proteomes" id="UP000281553"/>
    </source>
</evidence>
<dbReference type="Proteomes" id="UP000281553">
    <property type="component" value="Unassembled WGS sequence"/>
</dbReference>
<gene>
    <name evidence="1" type="ORF">DILT_LOCUS1383</name>
</gene>
<protein>
    <submittedName>
        <fullName evidence="1">Uncharacterized protein</fullName>
    </submittedName>
</protein>
<keyword evidence="2" id="KW-1185">Reference proteome</keyword>